<keyword evidence="5" id="KW-1185">Reference proteome</keyword>
<sequence>MATNMLSIEKLDGRKNYAVWKTQMKFYLIHEELWDFVQKAPGEGEAATTDQKRDTKTFSKIGLLVQPQCLVHLQNAKTTNAAWDVLVKAFEDKGINRRCVVLGKLFDIKLKNHNSMESHVTSISRTSQELAAVGKPLDDDCNTSASGLTSELHNNKTENSCVEITTDYITTKLLQEEYNRRGKQGDGENALVSQHREKDKSRRGKQGNQLNKIQGPCYICNRKGHTAADCFRNPNRLNFHKTVDNQMKNQDISL</sequence>
<comment type="caution">
    <text evidence="4">The sequence shown here is derived from an EMBL/GenBank/DDBJ whole genome shotgun (WGS) entry which is preliminary data.</text>
</comment>
<keyword evidence="1" id="KW-0862">Zinc</keyword>
<dbReference type="PANTHER" id="PTHR47481:SF14">
    <property type="entry name" value="RETROTRANSPOSON COPIA-LIKE N-TERMINAL DOMAIN-CONTAINING PROTEIN"/>
    <property type="match status" value="1"/>
</dbReference>
<accession>A0AAW1HVI3</accession>
<gene>
    <name evidence="4" type="ORF">QE152_g38998</name>
</gene>
<keyword evidence="1" id="KW-0863">Zinc-finger</keyword>
<dbReference type="PROSITE" id="PS50158">
    <property type="entry name" value="ZF_CCHC"/>
    <property type="match status" value="1"/>
</dbReference>
<evidence type="ECO:0000259" key="3">
    <source>
        <dbReference type="PROSITE" id="PS50158"/>
    </source>
</evidence>
<feature type="domain" description="CCHC-type" evidence="3">
    <location>
        <begin position="217"/>
        <end position="230"/>
    </location>
</feature>
<dbReference type="SUPFAM" id="SSF57756">
    <property type="entry name" value="Retrovirus zinc finger-like domains"/>
    <property type="match status" value="1"/>
</dbReference>
<evidence type="ECO:0000313" key="4">
    <source>
        <dbReference type="EMBL" id="KAK9680567.1"/>
    </source>
</evidence>
<evidence type="ECO:0000256" key="1">
    <source>
        <dbReference type="PROSITE-ProRule" id="PRU00047"/>
    </source>
</evidence>
<feature type="region of interest" description="Disordered" evidence="2">
    <location>
        <begin position="180"/>
        <end position="209"/>
    </location>
</feature>
<keyword evidence="1" id="KW-0479">Metal-binding</keyword>
<evidence type="ECO:0000313" key="5">
    <source>
        <dbReference type="Proteomes" id="UP001458880"/>
    </source>
</evidence>
<proteinExistence type="predicted"/>
<dbReference type="GO" id="GO:0008270">
    <property type="term" value="F:zinc ion binding"/>
    <property type="evidence" value="ECO:0007669"/>
    <property type="project" value="UniProtKB-KW"/>
</dbReference>
<dbReference type="InterPro" id="IPR001878">
    <property type="entry name" value="Znf_CCHC"/>
</dbReference>
<evidence type="ECO:0000256" key="2">
    <source>
        <dbReference type="SAM" id="MobiDB-lite"/>
    </source>
</evidence>
<dbReference type="EMBL" id="JASPKY010000882">
    <property type="protein sequence ID" value="KAK9680567.1"/>
    <property type="molecule type" value="Genomic_DNA"/>
</dbReference>
<dbReference type="AlphaFoldDB" id="A0AAW1HVI3"/>
<organism evidence="4 5">
    <name type="scientific">Popillia japonica</name>
    <name type="common">Japanese beetle</name>
    <dbReference type="NCBI Taxonomy" id="7064"/>
    <lineage>
        <taxon>Eukaryota</taxon>
        <taxon>Metazoa</taxon>
        <taxon>Ecdysozoa</taxon>
        <taxon>Arthropoda</taxon>
        <taxon>Hexapoda</taxon>
        <taxon>Insecta</taxon>
        <taxon>Pterygota</taxon>
        <taxon>Neoptera</taxon>
        <taxon>Endopterygota</taxon>
        <taxon>Coleoptera</taxon>
        <taxon>Polyphaga</taxon>
        <taxon>Scarabaeiformia</taxon>
        <taxon>Scarabaeidae</taxon>
        <taxon>Rutelinae</taxon>
        <taxon>Popillia</taxon>
    </lineage>
</organism>
<name>A0AAW1HVI3_POPJA</name>
<dbReference type="InterPro" id="IPR036875">
    <property type="entry name" value="Znf_CCHC_sf"/>
</dbReference>
<protein>
    <recommendedName>
        <fullName evidence="3">CCHC-type domain-containing protein</fullName>
    </recommendedName>
</protein>
<dbReference type="Proteomes" id="UP001458880">
    <property type="component" value="Unassembled WGS sequence"/>
</dbReference>
<dbReference type="Gene3D" id="4.10.60.10">
    <property type="entry name" value="Zinc finger, CCHC-type"/>
    <property type="match status" value="1"/>
</dbReference>
<reference evidence="4 5" key="1">
    <citation type="journal article" date="2024" name="BMC Genomics">
        <title>De novo assembly and annotation of Popillia japonica's genome with initial clues to its potential as an invasive pest.</title>
        <authorList>
            <person name="Cucini C."/>
            <person name="Boschi S."/>
            <person name="Funari R."/>
            <person name="Cardaioli E."/>
            <person name="Iannotti N."/>
            <person name="Marturano G."/>
            <person name="Paoli F."/>
            <person name="Bruttini M."/>
            <person name="Carapelli A."/>
            <person name="Frati F."/>
            <person name="Nardi F."/>
        </authorList>
    </citation>
    <scope>NUCLEOTIDE SEQUENCE [LARGE SCALE GENOMIC DNA]</scope>
    <source>
        <strain evidence="4">DMR45628</strain>
    </source>
</reference>
<dbReference type="Pfam" id="PF14223">
    <property type="entry name" value="Retrotran_gag_2"/>
    <property type="match status" value="1"/>
</dbReference>
<dbReference type="PANTHER" id="PTHR47481">
    <property type="match status" value="1"/>
</dbReference>
<dbReference type="GO" id="GO:0003676">
    <property type="term" value="F:nucleic acid binding"/>
    <property type="evidence" value="ECO:0007669"/>
    <property type="project" value="InterPro"/>
</dbReference>